<dbReference type="Pfam" id="PF15977">
    <property type="entry name" value="HTH_46"/>
    <property type="match status" value="1"/>
</dbReference>
<dbReference type="Proteomes" id="UP000069162">
    <property type="component" value="Chromosome"/>
</dbReference>
<gene>
    <name evidence="2" type="ORF">AO703_07600</name>
</gene>
<dbReference type="InterPro" id="IPR018490">
    <property type="entry name" value="cNMP-bd_dom_sf"/>
</dbReference>
<evidence type="ECO:0000313" key="3">
    <source>
        <dbReference type="Proteomes" id="UP000069162"/>
    </source>
</evidence>
<dbReference type="InterPro" id="IPR014710">
    <property type="entry name" value="RmlC-like_jellyroll"/>
</dbReference>
<dbReference type="Gene3D" id="2.60.120.10">
    <property type="entry name" value="Jelly Rolls"/>
    <property type="match status" value="1"/>
</dbReference>
<organism evidence="2 3">
    <name type="scientific">[Enterobacter] lignolyticus</name>
    <dbReference type="NCBI Taxonomy" id="1334193"/>
    <lineage>
        <taxon>Bacteria</taxon>
        <taxon>Pseudomonadati</taxon>
        <taxon>Pseudomonadota</taxon>
        <taxon>Gammaproteobacteria</taxon>
        <taxon>Enterobacterales</taxon>
        <taxon>Enterobacteriaceae</taxon>
        <taxon>Pluralibacter</taxon>
    </lineage>
</organism>
<evidence type="ECO:0000259" key="1">
    <source>
        <dbReference type="Pfam" id="PF15977"/>
    </source>
</evidence>
<dbReference type="InterPro" id="IPR041687">
    <property type="entry name" value="HTH_46"/>
</dbReference>
<sequence>MLSIYRNKLKPAEEIDYLISLTNGFPEKNIKKWQRLNYVNSEYIYVIISGEFEYRRLCDDLCLFSARNQFIFGVTSLFYDVGHIYGVAKSNIVVRMVKKKEFMTLLTQASAWPQMTKILAWYLLIFNKRDDILVARSAYDVIREFLLEINDMIINHQREINIYDYIQEYTSLARSTIVKILSDLKRGHYIEVDKGRLIKINSLPVKY</sequence>
<name>A0A806X4I4_9ENTR</name>
<dbReference type="KEGG" id="kle:AO703_07600"/>
<dbReference type="AlphaFoldDB" id="A0A806X4I4"/>
<feature type="domain" description="IprA winged helix-turn-helix" evidence="1">
    <location>
        <begin position="138"/>
        <end position="205"/>
    </location>
</feature>
<evidence type="ECO:0000313" key="2">
    <source>
        <dbReference type="EMBL" id="ALR76165.1"/>
    </source>
</evidence>
<dbReference type="EMBL" id="CP012871">
    <property type="protein sequence ID" value="ALR76165.1"/>
    <property type="molecule type" value="Genomic_DNA"/>
</dbReference>
<dbReference type="OrthoDB" id="6563600at2"/>
<reference evidence="3" key="1">
    <citation type="submission" date="2015-10" db="EMBL/GenBank/DDBJ databases">
        <title>Complete Genome Sequencing of Klebsiella sp. strain G5.</title>
        <authorList>
            <person name="Chan K.-G."/>
            <person name="Chen J.-W."/>
        </authorList>
    </citation>
    <scope>NUCLEOTIDE SEQUENCE [LARGE SCALE GENOMIC DNA]</scope>
    <source>
        <strain evidence="3">G5</strain>
    </source>
</reference>
<dbReference type="SUPFAM" id="SSF51206">
    <property type="entry name" value="cAMP-binding domain-like"/>
    <property type="match status" value="1"/>
</dbReference>
<protein>
    <submittedName>
        <fullName evidence="2">cAMP-binding protein</fullName>
    </submittedName>
</protein>
<dbReference type="RefSeq" id="WP_062740766.1">
    <property type="nucleotide sequence ID" value="NZ_CP012871.1"/>
</dbReference>
<proteinExistence type="predicted"/>
<accession>A0A806X4I4</accession>